<sequence length="445" mass="43607">MRMIGRAALLLMLSSCTSSDERRAGDGDTGGGAPATRAGGGPPDSAVASSTGGASGAATAVSGAGGAAIPGSSGSSGDDGSGDSAGGGSNGGGGDDTPDCSGSGGNGGNGGDSGGNGGSGGSGGNGGSGSGSGSGGGAPDCTGAAVEVVGDVFDPAQVYLVGTLDEAARCGRDAVVHWSSPGSAVVGFDCLFDERSARIRPTDGRLLYSNVFEGMLREFHCDGCLHTGGAYPLVPLANDPVLPTPPCAPASLASLGGFLVSPGGTVLHGCSSGGTLDATTWYDQSGAVVYADPDNPLRHLGHGDLALAERSVVHLATSVSLPLVGLPDDRPIHTVRARAPDRFLLVLEAERSTDDGSSQELWEVDGGGKVTRLGAFPPLPAEAEQVSAHTSKLDACGALLQFGGGAGGFEDVIVRREIGGSSEVVYTEAADPMVKIRVSSLLTGP</sequence>
<feature type="compositionally biased region" description="Gly residues" evidence="1">
    <location>
        <begin position="77"/>
        <end position="95"/>
    </location>
</feature>
<evidence type="ECO:0000256" key="1">
    <source>
        <dbReference type="SAM" id="MobiDB-lite"/>
    </source>
</evidence>
<proteinExistence type="predicted"/>
<dbReference type="EMBL" id="CP012670">
    <property type="protein sequence ID" value="AUX25790.1"/>
    <property type="molecule type" value="Genomic_DNA"/>
</dbReference>
<accession>A0A4P2Q8F6</accession>
<protein>
    <submittedName>
        <fullName evidence="2">Uncharacterized protein</fullName>
    </submittedName>
</protein>
<feature type="compositionally biased region" description="Gly residues" evidence="1">
    <location>
        <begin position="27"/>
        <end position="42"/>
    </location>
</feature>
<dbReference type="AlphaFoldDB" id="A0A4P2Q8F6"/>
<reference evidence="2 3" key="1">
    <citation type="submission" date="2015-09" db="EMBL/GenBank/DDBJ databases">
        <title>Sorangium comparison.</title>
        <authorList>
            <person name="Zaburannyi N."/>
            <person name="Bunk B."/>
            <person name="Overmann J."/>
            <person name="Mueller R."/>
        </authorList>
    </citation>
    <scope>NUCLEOTIDE SEQUENCE [LARGE SCALE GENOMIC DNA]</scope>
    <source>
        <strain evidence="2 3">So ceGT47</strain>
    </source>
</reference>
<dbReference type="Proteomes" id="UP000295781">
    <property type="component" value="Chromosome"/>
</dbReference>
<evidence type="ECO:0000313" key="3">
    <source>
        <dbReference type="Proteomes" id="UP000295781"/>
    </source>
</evidence>
<feature type="compositionally biased region" description="Gly residues" evidence="1">
    <location>
        <begin position="102"/>
        <end position="138"/>
    </location>
</feature>
<name>A0A4P2Q8F6_SORCE</name>
<feature type="region of interest" description="Disordered" evidence="1">
    <location>
        <begin position="18"/>
        <end position="139"/>
    </location>
</feature>
<organism evidence="2 3">
    <name type="scientific">Sorangium cellulosum</name>
    <name type="common">Polyangium cellulosum</name>
    <dbReference type="NCBI Taxonomy" id="56"/>
    <lineage>
        <taxon>Bacteria</taxon>
        <taxon>Pseudomonadati</taxon>
        <taxon>Myxococcota</taxon>
        <taxon>Polyangia</taxon>
        <taxon>Polyangiales</taxon>
        <taxon>Polyangiaceae</taxon>
        <taxon>Sorangium</taxon>
    </lineage>
</organism>
<gene>
    <name evidence="2" type="ORF">SOCEGT47_063420</name>
</gene>
<feature type="compositionally biased region" description="Low complexity" evidence="1">
    <location>
        <begin position="43"/>
        <end position="62"/>
    </location>
</feature>
<evidence type="ECO:0000313" key="2">
    <source>
        <dbReference type="EMBL" id="AUX25790.1"/>
    </source>
</evidence>